<feature type="transmembrane region" description="Helical" evidence="5">
    <location>
        <begin position="187"/>
        <end position="206"/>
    </location>
</feature>
<dbReference type="SMART" id="SM00267">
    <property type="entry name" value="GGDEF"/>
    <property type="match status" value="1"/>
</dbReference>
<dbReference type="InterPro" id="IPR029787">
    <property type="entry name" value="Nucleotide_cyclase"/>
</dbReference>
<dbReference type="InterPro" id="IPR011622">
    <property type="entry name" value="7TMR_DISM_rcpt_extracell_dom2"/>
</dbReference>
<comment type="cofactor">
    <cofactor evidence="1">
        <name>Mg(2+)</name>
        <dbReference type="ChEBI" id="CHEBI:18420"/>
    </cofactor>
</comment>
<feature type="transmembrane region" description="Helical" evidence="5">
    <location>
        <begin position="362"/>
        <end position="383"/>
    </location>
</feature>
<evidence type="ECO:0000259" key="6">
    <source>
        <dbReference type="PROSITE" id="PS50887"/>
    </source>
</evidence>
<keyword evidence="5" id="KW-0812">Transmembrane</keyword>
<evidence type="ECO:0000256" key="3">
    <source>
        <dbReference type="ARBA" id="ARBA00034247"/>
    </source>
</evidence>
<dbReference type="AlphaFoldDB" id="A0A4R7JY94"/>
<feature type="transmembrane region" description="Helical" evidence="5">
    <location>
        <begin position="211"/>
        <end position="228"/>
    </location>
</feature>
<dbReference type="GO" id="GO:0005886">
    <property type="term" value="C:plasma membrane"/>
    <property type="evidence" value="ECO:0007669"/>
    <property type="project" value="TreeGrafter"/>
</dbReference>
<evidence type="ECO:0000256" key="2">
    <source>
        <dbReference type="ARBA" id="ARBA00012528"/>
    </source>
</evidence>
<dbReference type="Gene3D" id="3.30.70.270">
    <property type="match status" value="1"/>
</dbReference>
<dbReference type="PANTHER" id="PTHR45138:SF9">
    <property type="entry name" value="DIGUANYLATE CYCLASE DGCM-RELATED"/>
    <property type="match status" value="1"/>
</dbReference>
<dbReference type="CDD" id="cd01949">
    <property type="entry name" value="GGDEF"/>
    <property type="match status" value="1"/>
</dbReference>
<name>A0A4R7JY94_9GAMM</name>
<feature type="transmembrane region" description="Helical" evidence="5">
    <location>
        <begin position="248"/>
        <end position="267"/>
    </location>
</feature>
<dbReference type="NCBIfam" id="TIGR00254">
    <property type="entry name" value="GGDEF"/>
    <property type="match status" value="1"/>
</dbReference>
<protein>
    <recommendedName>
        <fullName evidence="2">diguanylate cyclase</fullName>
        <ecNumber evidence="2">2.7.7.65</ecNumber>
    </recommendedName>
</protein>
<dbReference type="Pfam" id="PF07696">
    <property type="entry name" value="7TMR-DISMED2"/>
    <property type="match status" value="1"/>
</dbReference>
<evidence type="ECO:0000256" key="1">
    <source>
        <dbReference type="ARBA" id="ARBA00001946"/>
    </source>
</evidence>
<dbReference type="SUPFAM" id="SSF55073">
    <property type="entry name" value="Nucleotide cyclase"/>
    <property type="match status" value="1"/>
</dbReference>
<keyword evidence="5" id="KW-0472">Membrane</keyword>
<dbReference type="PROSITE" id="PS50887">
    <property type="entry name" value="GGDEF"/>
    <property type="match status" value="1"/>
</dbReference>
<dbReference type="GO" id="GO:1902201">
    <property type="term" value="P:negative regulation of bacterial-type flagellum-dependent cell motility"/>
    <property type="evidence" value="ECO:0007669"/>
    <property type="project" value="TreeGrafter"/>
</dbReference>
<feature type="domain" description="GGDEF" evidence="6">
    <location>
        <begin position="484"/>
        <end position="619"/>
    </location>
</feature>
<keyword evidence="4" id="KW-0175">Coiled coil</keyword>
<keyword evidence="8" id="KW-1185">Reference proteome</keyword>
<feature type="coiled-coil region" evidence="4">
    <location>
        <begin position="393"/>
        <end position="453"/>
    </location>
</feature>
<reference evidence="7 8" key="1">
    <citation type="submission" date="2019-03" db="EMBL/GenBank/DDBJ databases">
        <title>Genomic Encyclopedia of Type Strains, Phase IV (KMG-IV): sequencing the most valuable type-strain genomes for metagenomic binning, comparative biology and taxonomic classification.</title>
        <authorList>
            <person name="Goeker M."/>
        </authorList>
    </citation>
    <scope>NUCLEOTIDE SEQUENCE [LARGE SCALE GENOMIC DNA]</scope>
    <source>
        <strain evidence="7 8">DSM 15505</strain>
    </source>
</reference>
<accession>A0A4R7JY94</accession>
<evidence type="ECO:0000256" key="5">
    <source>
        <dbReference type="SAM" id="Phobius"/>
    </source>
</evidence>
<dbReference type="Proteomes" id="UP000295830">
    <property type="component" value="Unassembled WGS sequence"/>
</dbReference>
<dbReference type="Gene3D" id="2.60.40.2380">
    <property type="match status" value="1"/>
</dbReference>
<dbReference type="Pfam" id="PF00990">
    <property type="entry name" value="GGDEF"/>
    <property type="match status" value="1"/>
</dbReference>
<evidence type="ECO:0000313" key="7">
    <source>
        <dbReference type="EMBL" id="TDT43480.1"/>
    </source>
</evidence>
<dbReference type="EC" id="2.7.7.65" evidence="2"/>
<dbReference type="PANTHER" id="PTHR45138">
    <property type="entry name" value="REGULATORY COMPONENTS OF SENSORY TRANSDUCTION SYSTEM"/>
    <property type="match status" value="1"/>
</dbReference>
<dbReference type="InterPro" id="IPR050469">
    <property type="entry name" value="Diguanylate_Cyclase"/>
</dbReference>
<feature type="transmembrane region" description="Helical" evidence="5">
    <location>
        <begin position="334"/>
        <end position="356"/>
    </location>
</feature>
<dbReference type="RefSeq" id="WP_166646010.1">
    <property type="nucleotide sequence ID" value="NZ_SOAX01000002.1"/>
</dbReference>
<sequence>MAHGARILLVFLAAVLLPALAWGNTPERVALGQDMQWFADQDNAYPNLETVLHAESRIDWRETQGDGISRGFNSTPHWFRIRVPPVASARATTRYLQIPEPLLNRIEVFVVRNGEALQHETMGINQPFPERPLEHRDFITPVSLSETEPTRIYLRIQTNGSLQVAPALWTPEAFAEQDRTDAVTSGIFYGVMLVMFLYNLFIYFVVRDRSYLHYIGYVAMFTLFMGALHGDAFQYIWPYATAWQETSVTFSVAALGIASILFTNSFLKLRRHWPLAHRVFSTMLAASVLLVVLSFVLAYEISIRINSLYGILIMLSILAVSIRMWWVGYRHARYFVMAWLALILGTMALALSKFGLLPWNAVTANGAQIGAVMEVVLLSFALGDRINHERAERFQAQQKALAAAEEAKSAQEELLEAKEAANQELEERVRERTRELEQALKKLETVNQFLEEVSRTDQLTGLHNRHHFVRRYHEEYKRAQRNQYPLSVILMDIDHFKWFNDTYGHIAGDECLKAVSEALARIISRAGDTLARYGGEEFIVLLSNTPMEGALVVAERLRRAVSDLALEFDGRTVPVTISAGVAVLTPANLKKPEQLIQNADEALYAAKEQGRNRVCRYPDDVTG</sequence>
<proteinExistence type="predicted"/>
<organism evidence="7 8">
    <name type="scientific">Halospina denitrificans</name>
    <dbReference type="NCBI Taxonomy" id="332522"/>
    <lineage>
        <taxon>Bacteria</taxon>
        <taxon>Pseudomonadati</taxon>
        <taxon>Pseudomonadota</taxon>
        <taxon>Gammaproteobacteria</taxon>
        <taxon>Halospina</taxon>
    </lineage>
</organism>
<dbReference type="EMBL" id="SOAX01000002">
    <property type="protein sequence ID" value="TDT43480.1"/>
    <property type="molecule type" value="Genomic_DNA"/>
</dbReference>
<dbReference type="Pfam" id="PF07695">
    <property type="entry name" value="7TMR-DISM_7TM"/>
    <property type="match status" value="1"/>
</dbReference>
<gene>
    <name evidence="7" type="ORF">DES49_1298</name>
</gene>
<feature type="transmembrane region" description="Helical" evidence="5">
    <location>
        <begin position="307"/>
        <end position="327"/>
    </location>
</feature>
<dbReference type="GO" id="GO:0052621">
    <property type="term" value="F:diguanylate cyclase activity"/>
    <property type="evidence" value="ECO:0007669"/>
    <property type="project" value="UniProtKB-EC"/>
</dbReference>
<dbReference type="GO" id="GO:0043709">
    <property type="term" value="P:cell adhesion involved in single-species biofilm formation"/>
    <property type="evidence" value="ECO:0007669"/>
    <property type="project" value="TreeGrafter"/>
</dbReference>
<keyword evidence="5" id="KW-1133">Transmembrane helix</keyword>
<dbReference type="InterPro" id="IPR000160">
    <property type="entry name" value="GGDEF_dom"/>
</dbReference>
<comment type="catalytic activity">
    <reaction evidence="3">
        <text>2 GTP = 3',3'-c-di-GMP + 2 diphosphate</text>
        <dbReference type="Rhea" id="RHEA:24898"/>
        <dbReference type="ChEBI" id="CHEBI:33019"/>
        <dbReference type="ChEBI" id="CHEBI:37565"/>
        <dbReference type="ChEBI" id="CHEBI:58805"/>
        <dbReference type="EC" id="2.7.7.65"/>
    </reaction>
</comment>
<comment type="caution">
    <text evidence="7">The sequence shown here is derived from an EMBL/GenBank/DDBJ whole genome shotgun (WGS) entry which is preliminary data.</text>
</comment>
<feature type="transmembrane region" description="Helical" evidence="5">
    <location>
        <begin position="279"/>
        <end position="301"/>
    </location>
</feature>
<dbReference type="FunFam" id="3.30.70.270:FF:000001">
    <property type="entry name" value="Diguanylate cyclase domain protein"/>
    <property type="match status" value="1"/>
</dbReference>
<evidence type="ECO:0000256" key="4">
    <source>
        <dbReference type="SAM" id="Coils"/>
    </source>
</evidence>
<dbReference type="InterPro" id="IPR043128">
    <property type="entry name" value="Rev_trsase/Diguanyl_cyclase"/>
</dbReference>
<evidence type="ECO:0000313" key="8">
    <source>
        <dbReference type="Proteomes" id="UP000295830"/>
    </source>
</evidence>
<dbReference type="InterPro" id="IPR011623">
    <property type="entry name" value="7TMR_DISM_rcpt_extracell_dom1"/>
</dbReference>